<dbReference type="SMART" id="SM00132">
    <property type="entry name" value="LIM"/>
    <property type="match status" value="3"/>
</dbReference>
<keyword evidence="4 5" id="KW-0440">LIM domain</keyword>
<dbReference type="EMBL" id="PZQS01000009">
    <property type="protein sequence ID" value="PVD24813.1"/>
    <property type="molecule type" value="Genomic_DNA"/>
</dbReference>
<accession>A0A2T7NUH4</accession>
<dbReference type="SUPFAM" id="SSF57716">
    <property type="entry name" value="Glucocorticoid receptor-like (DNA-binding domain)"/>
    <property type="match status" value="2"/>
</dbReference>
<dbReference type="PROSITE" id="PS51303">
    <property type="entry name" value="PET"/>
    <property type="match status" value="1"/>
</dbReference>
<evidence type="ECO:0000313" key="9">
    <source>
        <dbReference type="Proteomes" id="UP000245119"/>
    </source>
</evidence>
<dbReference type="PROSITE" id="PS50023">
    <property type="entry name" value="LIM_DOMAIN_2"/>
    <property type="match status" value="2"/>
</dbReference>
<evidence type="ECO:0000256" key="4">
    <source>
        <dbReference type="ARBA" id="ARBA00023038"/>
    </source>
</evidence>
<keyword evidence="1 5" id="KW-0479">Metal-binding</keyword>
<dbReference type="GO" id="GO:0008270">
    <property type="term" value="F:zinc ion binding"/>
    <property type="evidence" value="ECO:0007669"/>
    <property type="project" value="InterPro"/>
</dbReference>
<dbReference type="PANTHER" id="PTHR24211:SF22">
    <property type="entry name" value="TESTIN"/>
    <property type="match status" value="1"/>
</dbReference>
<dbReference type="Pfam" id="PF06297">
    <property type="entry name" value="PET"/>
    <property type="match status" value="1"/>
</dbReference>
<evidence type="ECO:0000256" key="5">
    <source>
        <dbReference type="PROSITE-ProRule" id="PRU00125"/>
    </source>
</evidence>
<reference evidence="8 9" key="1">
    <citation type="submission" date="2018-04" db="EMBL/GenBank/DDBJ databases">
        <title>The genome of golden apple snail Pomacea canaliculata provides insight into stress tolerance and invasive adaptation.</title>
        <authorList>
            <person name="Liu C."/>
            <person name="Liu B."/>
            <person name="Ren Y."/>
            <person name="Zhang Y."/>
            <person name="Wang H."/>
            <person name="Li S."/>
            <person name="Jiang F."/>
            <person name="Yin L."/>
            <person name="Zhang G."/>
            <person name="Qian W."/>
            <person name="Fan W."/>
        </authorList>
    </citation>
    <scope>NUCLEOTIDE SEQUENCE [LARGE SCALE GENOMIC DNA]</scope>
    <source>
        <strain evidence="8">SZHN2017</strain>
        <tissue evidence="8">Muscle</tissue>
    </source>
</reference>
<dbReference type="Gene3D" id="2.10.110.10">
    <property type="entry name" value="Cysteine Rich Protein"/>
    <property type="match status" value="3"/>
</dbReference>
<dbReference type="InterPro" id="IPR047120">
    <property type="entry name" value="Pk/Esn/Tes"/>
</dbReference>
<dbReference type="PROSITE" id="PS00478">
    <property type="entry name" value="LIM_DOMAIN_1"/>
    <property type="match status" value="1"/>
</dbReference>
<dbReference type="CDD" id="cd09340">
    <property type="entry name" value="LIM1_Testin_like"/>
    <property type="match status" value="1"/>
</dbReference>
<dbReference type="FunFam" id="2.10.110.10:FF:000005">
    <property type="entry name" value="Testin isoform 1"/>
    <property type="match status" value="1"/>
</dbReference>
<gene>
    <name evidence="8" type="ORF">C0Q70_15299</name>
</gene>
<evidence type="ECO:0000313" key="8">
    <source>
        <dbReference type="EMBL" id="PVD24813.1"/>
    </source>
</evidence>
<evidence type="ECO:0000256" key="3">
    <source>
        <dbReference type="ARBA" id="ARBA00022833"/>
    </source>
</evidence>
<feature type="domain" description="PET" evidence="7">
    <location>
        <begin position="74"/>
        <end position="178"/>
    </location>
</feature>
<keyword evidence="2" id="KW-0677">Repeat</keyword>
<dbReference type="Proteomes" id="UP000245119">
    <property type="component" value="Linkage Group LG9"/>
</dbReference>
<dbReference type="InterPro" id="IPR010442">
    <property type="entry name" value="PET_domain"/>
</dbReference>
<sequence length="379" mass="42882">MGASSGPRCLKCIDGCPGLDLHYFRKVCKNCRCPQEDHDLPSSDDMDFRPISLLFDTTMTSRDGKADWMARLEKLSIHDPGGLAQMCSPQNDVVISRLISENMRSQKYISMLPEDKQEFAAQLRRRQLQRQLPLHDLDPRFCSSLGEKEAAKYDKFIDKRRKKAAGIGQIGEVSSTGIVKCHNCKVKMESGSPAVIAARLPGECWHPGCFTCSTCRQLLVDNIYFGRDSRLYCGRHYADQLYPRCSACDEIIFAREYTQAEGRSWHVHHFCCWSCDSPLAGQRYIAKDDNPYCMVCFDKLYSKVCSTCQRPITDDAPGVTHGSLHWHACPHCFSCHACARALLNQPFILRNGRLYCSQECSYRLHGCSLTASIARQYAT</sequence>
<evidence type="ECO:0000256" key="1">
    <source>
        <dbReference type="ARBA" id="ARBA00022723"/>
    </source>
</evidence>
<evidence type="ECO:0000256" key="2">
    <source>
        <dbReference type="ARBA" id="ARBA00022737"/>
    </source>
</evidence>
<proteinExistence type="predicted"/>
<comment type="caution">
    <text evidence="8">The sequence shown here is derived from an EMBL/GenBank/DDBJ whole genome shotgun (WGS) entry which is preliminary data.</text>
</comment>
<feature type="domain" description="LIM zinc-binding" evidence="6">
    <location>
        <begin position="179"/>
        <end position="242"/>
    </location>
</feature>
<dbReference type="AlphaFoldDB" id="A0A2T7NUH4"/>
<keyword evidence="9" id="KW-1185">Reference proteome</keyword>
<dbReference type="Pfam" id="PF00412">
    <property type="entry name" value="LIM"/>
    <property type="match status" value="3"/>
</dbReference>
<keyword evidence="3 5" id="KW-0862">Zinc</keyword>
<dbReference type="InterPro" id="IPR001781">
    <property type="entry name" value="Znf_LIM"/>
</dbReference>
<dbReference type="PANTHER" id="PTHR24211">
    <property type="entry name" value="LIM DOMAIN-CONTAINING PROTEIN"/>
    <property type="match status" value="1"/>
</dbReference>
<dbReference type="OrthoDB" id="10069167at2759"/>
<evidence type="ECO:0000259" key="6">
    <source>
        <dbReference type="PROSITE" id="PS50023"/>
    </source>
</evidence>
<protein>
    <recommendedName>
        <fullName evidence="10">Testin</fullName>
    </recommendedName>
</protein>
<feature type="domain" description="LIM zinc-binding" evidence="6">
    <location>
        <begin position="243"/>
        <end position="303"/>
    </location>
</feature>
<dbReference type="STRING" id="400727.A0A2T7NUH4"/>
<organism evidence="8 9">
    <name type="scientific">Pomacea canaliculata</name>
    <name type="common">Golden apple snail</name>
    <dbReference type="NCBI Taxonomy" id="400727"/>
    <lineage>
        <taxon>Eukaryota</taxon>
        <taxon>Metazoa</taxon>
        <taxon>Spiralia</taxon>
        <taxon>Lophotrochozoa</taxon>
        <taxon>Mollusca</taxon>
        <taxon>Gastropoda</taxon>
        <taxon>Caenogastropoda</taxon>
        <taxon>Architaenioglossa</taxon>
        <taxon>Ampullarioidea</taxon>
        <taxon>Ampullariidae</taxon>
        <taxon>Pomacea</taxon>
    </lineage>
</organism>
<dbReference type="CDD" id="cd09341">
    <property type="entry name" value="LIM2_Testin_like"/>
    <property type="match status" value="1"/>
</dbReference>
<name>A0A2T7NUH4_POMCA</name>
<evidence type="ECO:0008006" key="10">
    <source>
        <dbReference type="Google" id="ProtNLM"/>
    </source>
</evidence>
<evidence type="ECO:0000259" key="7">
    <source>
        <dbReference type="PROSITE" id="PS51303"/>
    </source>
</evidence>